<organism evidence="1">
    <name type="scientific">marine sediment metagenome</name>
    <dbReference type="NCBI Taxonomy" id="412755"/>
    <lineage>
        <taxon>unclassified sequences</taxon>
        <taxon>metagenomes</taxon>
        <taxon>ecological metagenomes</taxon>
    </lineage>
</organism>
<dbReference type="AlphaFoldDB" id="X1NQ81"/>
<reference evidence="1" key="1">
    <citation type="journal article" date="2014" name="Front. Microbiol.">
        <title>High frequency of phylogenetically diverse reductive dehalogenase-homologous genes in deep subseafloor sedimentary metagenomes.</title>
        <authorList>
            <person name="Kawai M."/>
            <person name="Futagami T."/>
            <person name="Toyoda A."/>
            <person name="Takaki Y."/>
            <person name="Nishi S."/>
            <person name="Hori S."/>
            <person name="Arai W."/>
            <person name="Tsubouchi T."/>
            <person name="Morono Y."/>
            <person name="Uchiyama I."/>
            <person name="Ito T."/>
            <person name="Fujiyama A."/>
            <person name="Inagaki F."/>
            <person name="Takami H."/>
        </authorList>
    </citation>
    <scope>NUCLEOTIDE SEQUENCE</scope>
    <source>
        <strain evidence="1">Expedition CK06-06</strain>
    </source>
</reference>
<evidence type="ECO:0000313" key="1">
    <source>
        <dbReference type="EMBL" id="GAI32361.1"/>
    </source>
</evidence>
<dbReference type="Gene3D" id="3.90.25.10">
    <property type="entry name" value="UDP-galactose 4-epimerase, domain 1"/>
    <property type="match status" value="1"/>
</dbReference>
<feature type="non-terminal residue" evidence="1">
    <location>
        <position position="1"/>
    </location>
</feature>
<sequence>PVLITRASNNFGPYQYPEKLIPLFVTNALEGKPLFC</sequence>
<dbReference type="SUPFAM" id="SSF51735">
    <property type="entry name" value="NAD(P)-binding Rossmann-fold domains"/>
    <property type="match status" value="1"/>
</dbReference>
<comment type="caution">
    <text evidence="1">The sequence shown here is derived from an EMBL/GenBank/DDBJ whole genome shotgun (WGS) entry which is preliminary data.</text>
</comment>
<dbReference type="Gene3D" id="3.40.50.720">
    <property type="entry name" value="NAD(P)-binding Rossmann-like Domain"/>
    <property type="match status" value="1"/>
</dbReference>
<dbReference type="InterPro" id="IPR036291">
    <property type="entry name" value="NAD(P)-bd_dom_sf"/>
</dbReference>
<dbReference type="EMBL" id="BARV01015722">
    <property type="protein sequence ID" value="GAI32361.1"/>
    <property type="molecule type" value="Genomic_DNA"/>
</dbReference>
<protein>
    <submittedName>
        <fullName evidence="1">Uncharacterized protein</fullName>
    </submittedName>
</protein>
<name>X1NQ81_9ZZZZ</name>
<gene>
    <name evidence="1" type="ORF">S06H3_27132</name>
</gene>
<accession>X1NQ81</accession>
<proteinExistence type="predicted"/>